<proteinExistence type="predicted"/>
<dbReference type="AlphaFoldDB" id="A0AAD3RPS3"/>
<evidence type="ECO:0000313" key="2">
    <source>
        <dbReference type="Proteomes" id="UP001234787"/>
    </source>
</evidence>
<evidence type="ECO:0000313" key="1">
    <source>
        <dbReference type="EMBL" id="GLJ56483.1"/>
    </source>
</evidence>
<dbReference type="EMBL" id="BSEH01000022">
    <property type="protein sequence ID" value="GLJ56483.1"/>
    <property type="molecule type" value="Genomic_DNA"/>
</dbReference>
<gene>
    <name evidence="1" type="ORF">SUGI_1225760</name>
</gene>
<keyword evidence="2" id="KW-1185">Reference proteome</keyword>
<dbReference type="Proteomes" id="UP001234787">
    <property type="component" value="Unassembled WGS sequence"/>
</dbReference>
<accession>A0AAD3RPS3</accession>
<comment type="caution">
    <text evidence="1">The sequence shown here is derived from an EMBL/GenBank/DDBJ whole genome shotgun (WGS) entry which is preliminary data.</text>
</comment>
<reference evidence="1" key="1">
    <citation type="submission" date="2022-12" db="EMBL/GenBank/DDBJ databases">
        <title>Chromosome-Level Genome Assembly of Japanese Cedar (Cryptomeriajaponica D. Don).</title>
        <authorList>
            <person name="Fujino T."/>
            <person name="Yamaguchi K."/>
            <person name="Yokoyama T."/>
            <person name="Hamanaka T."/>
            <person name="Harazono Y."/>
            <person name="Kamada H."/>
            <person name="Kobayashi W."/>
            <person name="Ujino-Ihara T."/>
            <person name="Uchiyama K."/>
            <person name="Matsumoto A."/>
            <person name="Izuno A."/>
            <person name="Tsumura Y."/>
            <person name="Toyoda A."/>
            <person name="Shigenobu S."/>
            <person name="Moriguchi Y."/>
            <person name="Ueno S."/>
            <person name="Kasahara M."/>
        </authorList>
    </citation>
    <scope>NUCLEOTIDE SEQUENCE</scope>
</reference>
<sequence length="120" mass="13526">MGNCPTIIRVINQLASRTPHPAAPHTIDLQVGTRIRGGGELYWQASRPSELESPYNSRAQRVEQTLHYWGRGLLFRHTRRDRRSPGPRVHLVEEWRVLLIIAQCGSIHSTGGMSLQGGRP</sequence>
<name>A0AAD3RPS3_CRYJA</name>
<organism evidence="1 2">
    <name type="scientific">Cryptomeria japonica</name>
    <name type="common">Japanese cedar</name>
    <name type="synonym">Cupressus japonica</name>
    <dbReference type="NCBI Taxonomy" id="3369"/>
    <lineage>
        <taxon>Eukaryota</taxon>
        <taxon>Viridiplantae</taxon>
        <taxon>Streptophyta</taxon>
        <taxon>Embryophyta</taxon>
        <taxon>Tracheophyta</taxon>
        <taxon>Spermatophyta</taxon>
        <taxon>Pinopsida</taxon>
        <taxon>Pinidae</taxon>
        <taxon>Conifers II</taxon>
        <taxon>Cupressales</taxon>
        <taxon>Cupressaceae</taxon>
        <taxon>Cryptomeria</taxon>
    </lineage>
</organism>
<protein>
    <submittedName>
        <fullName evidence="1">Uncharacterized protein</fullName>
    </submittedName>
</protein>